<dbReference type="InterPro" id="IPR005175">
    <property type="entry name" value="PPC_dom"/>
</dbReference>
<dbReference type="OrthoDB" id="371648at2157"/>
<sequence length="141" mass="15558">MDYREVSVDREFLLTLSYGADYHEEIESFAADRDVEAAWFGGTGAVEDVELGIFDQDEFEYETVAFEEPLEVVACMGSVALDEAGTPVADAHVTLARPSGQAIAGRLERATVFSGECYLRTFAESLDRERDETTGRDGWAV</sequence>
<dbReference type="Gene3D" id="3.30.1330.80">
    <property type="entry name" value="Hypothetical protein, similar to alpha- acetolactate decarboxylase, domain 2"/>
    <property type="match status" value="1"/>
</dbReference>
<feature type="domain" description="PPC" evidence="1">
    <location>
        <begin position="6"/>
        <end position="141"/>
    </location>
</feature>
<dbReference type="HOGENOM" id="CLU_114051_2_0_2"/>
<accession>A0A0F7PB41</accession>
<protein>
    <recommendedName>
        <fullName evidence="1">PPC domain-containing protein</fullName>
    </recommendedName>
</protein>
<evidence type="ECO:0000259" key="1">
    <source>
        <dbReference type="PROSITE" id="PS51742"/>
    </source>
</evidence>
<dbReference type="PROSITE" id="PS51742">
    <property type="entry name" value="PPC"/>
    <property type="match status" value="1"/>
</dbReference>
<dbReference type="PANTHER" id="PTHR34988:SF1">
    <property type="entry name" value="DNA-BINDING PROTEIN"/>
    <property type="match status" value="1"/>
</dbReference>
<evidence type="ECO:0000313" key="3">
    <source>
        <dbReference type="Proteomes" id="UP000069906"/>
    </source>
</evidence>
<dbReference type="SUPFAM" id="SSF117856">
    <property type="entry name" value="AF0104/ALDC/Ptd012-like"/>
    <property type="match status" value="1"/>
</dbReference>
<dbReference type="GeneID" id="25158253"/>
<organism evidence="2 3">
    <name type="scientific">Halanaeroarchaeum sulfurireducens</name>
    <dbReference type="NCBI Taxonomy" id="1604004"/>
    <lineage>
        <taxon>Archaea</taxon>
        <taxon>Methanobacteriati</taxon>
        <taxon>Methanobacteriota</taxon>
        <taxon>Stenosarchaea group</taxon>
        <taxon>Halobacteria</taxon>
        <taxon>Halobacteriales</taxon>
        <taxon>Halobacteriaceae</taxon>
        <taxon>Halanaeroarchaeum</taxon>
    </lineage>
</organism>
<dbReference type="Proteomes" id="UP000069906">
    <property type="component" value="Chromosome"/>
</dbReference>
<dbReference type="EMBL" id="CP008874">
    <property type="protein sequence ID" value="AKH96563.1"/>
    <property type="molecule type" value="Genomic_DNA"/>
</dbReference>
<evidence type="ECO:0000313" key="2">
    <source>
        <dbReference type="EMBL" id="AKH96563.1"/>
    </source>
</evidence>
<proteinExistence type="predicted"/>
<dbReference type="Pfam" id="PF03479">
    <property type="entry name" value="PCC"/>
    <property type="match status" value="1"/>
</dbReference>
<dbReference type="KEGG" id="hsu:HLASF_0049"/>
<name>A0A0F7PB41_9EURY</name>
<dbReference type="PANTHER" id="PTHR34988">
    <property type="entry name" value="PROTEIN, PUTATIVE-RELATED"/>
    <property type="match status" value="1"/>
</dbReference>
<dbReference type="AlphaFoldDB" id="A0A0F7PB41"/>
<reference evidence="2 3" key="1">
    <citation type="journal article" date="2015" name="ISME J.">
        <title>Elemental sulfur and acetate can support life of a novel strictly anaerobic haloarchaeon.</title>
        <authorList>
            <person name="Sorokin D.Y."/>
            <person name="Kublanov I.V."/>
            <person name="Gavrilov S.N."/>
            <person name="Rojo D."/>
            <person name="Roman P."/>
            <person name="Golyshin P.N."/>
            <person name="Slepak V.Z."/>
            <person name="Smedile F."/>
            <person name="Ferrer M."/>
            <person name="Messina E."/>
            <person name="La Cono V."/>
            <person name="Yakimov M.M."/>
        </authorList>
    </citation>
    <scope>NUCLEOTIDE SEQUENCE [LARGE SCALE GENOMIC DNA]</scope>
    <source>
        <strain evidence="2 3">HSR2</strain>
    </source>
</reference>
<dbReference type="RefSeq" id="WP_050047415.1">
    <property type="nucleotide sequence ID" value="NZ_CP008874.1"/>
</dbReference>
<gene>
    <name evidence="2" type="ORF">HLASF_0049</name>
</gene>
<keyword evidence="3" id="KW-1185">Reference proteome</keyword>
<dbReference type="CDD" id="cd11378">
    <property type="entry name" value="DUF296"/>
    <property type="match status" value="1"/>
</dbReference>